<dbReference type="GO" id="GO:0006614">
    <property type="term" value="P:SRP-dependent cotranslational protein targeting to membrane"/>
    <property type="evidence" value="ECO:0007669"/>
    <property type="project" value="InterPro"/>
</dbReference>
<dbReference type="Gene3D" id="3.30.56.30">
    <property type="entry name" value="Signal recognition particle, SRP19-like subunit"/>
    <property type="match status" value="1"/>
</dbReference>
<comment type="caution">
    <text evidence="5">The sequence shown here is derived from an EMBL/GenBank/DDBJ whole genome shotgun (WGS) entry which is preliminary data.</text>
</comment>
<dbReference type="InterPro" id="IPR022938">
    <property type="entry name" value="SRP19_arc-type"/>
</dbReference>
<keyword evidence="4" id="KW-0694">RNA-binding</keyword>
<dbReference type="GO" id="GO:0048500">
    <property type="term" value="C:signal recognition particle"/>
    <property type="evidence" value="ECO:0007669"/>
    <property type="project" value="UniProtKB-UniRule"/>
</dbReference>
<keyword evidence="2 4" id="KW-0733">Signal recognition particle</keyword>
<dbReference type="HAMAP" id="MF_00305">
    <property type="entry name" value="SRP19"/>
    <property type="match status" value="1"/>
</dbReference>
<evidence type="ECO:0000313" key="6">
    <source>
        <dbReference type="Proteomes" id="UP000244093"/>
    </source>
</evidence>
<name>A0A2R7Y6X1_9CREN</name>
<comment type="subunit">
    <text evidence="4">Part of the signal recognition particle protein translocation system, which is composed of SRP and FtsY. Archaeal SRP consists of a 7S RNA molecule of 300 nucleotides and two protein subunits: SRP54 and SRP19.</text>
</comment>
<dbReference type="SUPFAM" id="SSF69695">
    <property type="entry name" value="SRP19"/>
    <property type="match status" value="1"/>
</dbReference>
<evidence type="ECO:0000256" key="1">
    <source>
        <dbReference type="ARBA" id="ARBA00022490"/>
    </source>
</evidence>
<keyword evidence="1 4" id="KW-0963">Cytoplasm</keyword>
<dbReference type="Pfam" id="PF01922">
    <property type="entry name" value="SRP19"/>
    <property type="match status" value="1"/>
</dbReference>
<evidence type="ECO:0000256" key="2">
    <source>
        <dbReference type="ARBA" id="ARBA00023135"/>
    </source>
</evidence>
<dbReference type="GO" id="GO:0008312">
    <property type="term" value="F:7S RNA binding"/>
    <property type="evidence" value="ECO:0007669"/>
    <property type="project" value="UniProtKB-UniRule"/>
</dbReference>
<sequence length="103" mass="12048">MPTYVIWPEYFAGELTRRKGRRVPKNLSVAKVTPEMFEKACRELGWVCRVEESKYPRTWFMGYGFKVIVEVNNESEGKNRVLKKLALKLKELSRGNNVDVHTL</sequence>
<dbReference type="InterPro" id="IPR002778">
    <property type="entry name" value="Signal_recog_particle_SRP19"/>
</dbReference>
<protein>
    <recommendedName>
        <fullName evidence="4">Signal recognition particle 19 kDa protein</fullName>
        <shortName evidence="4">SRP19</shortName>
    </recommendedName>
</protein>
<reference evidence="5 6" key="1">
    <citation type="journal article" date="2018" name="Syst. Appl. Microbiol.">
        <title>A new symbiotic nanoarchaeote (Candidatus Nanoclepta minutus) and its host (Zestosphaera tikiterensis gen. nov., sp. nov.) from a New Zealand hot spring.</title>
        <authorList>
            <person name="St John E."/>
            <person name="Liu Y."/>
            <person name="Podar M."/>
            <person name="Stott M.B."/>
            <person name="Meneghin J."/>
            <person name="Chen Z."/>
            <person name="Lagutin K."/>
            <person name="Mitchell K."/>
            <person name="Reysenbach A.L."/>
        </authorList>
    </citation>
    <scope>NUCLEOTIDE SEQUENCE [LARGE SCALE GENOMIC DNA]</scope>
    <source>
        <strain evidence="5">NZ3</strain>
    </source>
</reference>
<comment type="subcellular location">
    <subcellularLocation>
        <location evidence="4">Cytoplasm</location>
    </subcellularLocation>
</comment>
<organism evidence="5 6">
    <name type="scientific">Zestosphaera tikiterensis</name>
    <dbReference type="NCBI Taxonomy" id="1973259"/>
    <lineage>
        <taxon>Archaea</taxon>
        <taxon>Thermoproteota</taxon>
        <taxon>Thermoprotei</taxon>
        <taxon>Desulfurococcales</taxon>
        <taxon>Desulfurococcaceae</taxon>
        <taxon>Zestosphaera</taxon>
    </lineage>
</organism>
<evidence type="ECO:0000256" key="3">
    <source>
        <dbReference type="ARBA" id="ARBA00023274"/>
    </source>
</evidence>
<evidence type="ECO:0000256" key="4">
    <source>
        <dbReference type="HAMAP-Rule" id="MF_00305"/>
    </source>
</evidence>
<comment type="similarity">
    <text evidence="4">Belongs to the SRP19 family.</text>
</comment>
<gene>
    <name evidence="4" type="primary">srp19</name>
    <name evidence="5" type="ORF">B7O98_02310</name>
</gene>
<keyword evidence="3 4" id="KW-0687">Ribonucleoprotein</keyword>
<comment type="function">
    <text evidence="4">Involved in targeting and insertion of nascent membrane proteins into the cytoplasmic membrane. Binds directly to 7S RNA and mediates binding of the 54 kDa subunit of the SRP.</text>
</comment>
<dbReference type="EMBL" id="NBVN01000002">
    <property type="protein sequence ID" value="PUA33285.1"/>
    <property type="molecule type" value="Genomic_DNA"/>
</dbReference>
<accession>A0A2R7Y6X1</accession>
<proteinExistence type="inferred from homology"/>
<dbReference type="AlphaFoldDB" id="A0A2R7Y6X1"/>
<dbReference type="Proteomes" id="UP000244093">
    <property type="component" value="Unassembled WGS sequence"/>
</dbReference>
<dbReference type="InterPro" id="IPR036521">
    <property type="entry name" value="SRP19-like_sf"/>
</dbReference>
<evidence type="ECO:0000313" key="5">
    <source>
        <dbReference type="EMBL" id="PUA33285.1"/>
    </source>
</evidence>